<dbReference type="GO" id="GO:0005506">
    <property type="term" value="F:iron ion binding"/>
    <property type="evidence" value="ECO:0007669"/>
    <property type="project" value="InterPro"/>
</dbReference>
<dbReference type="GO" id="GO:0016705">
    <property type="term" value="F:oxidoreductase activity, acting on paired donors, with incorporation or reduction of molecular oxygen"/>
    <property type="evidence" value="ECO:0007669"/>
    <property type="project" value="InterPro"/>
</dbReference>
<evidence type="ECO:0000256" key="3">
    <source>
        <dbReference type="ARBA" id="ARBA00010617"/>
    </source>
</evidence>
<proteinExistence type="inferred from homology"/>
<reference evidence="10 11" key="1">
    <citation type="submission" date="2022-09" db="EMBL/GenBank/DDBJ databases">
        <authorList>
            <person name="Palmer J.M."/>
        </authorList>
    </citation>
    <scope>NUCLEOTIDE SEQUENCE [LARGE SCALE GENOMIC DNA]</scope>
    <source>
        <strain evidence="10 11">DSM 7382</strain>
    </source>
</reference>
<evidence type="ECO:0000256" key="2">
    <source>
        <dbReference type="ARBA" id="ARBA00005179"/>
    </source>
</evidence>
<dbReference type="GO" id="GO:0020037">
    <property type="term" value="F:heme binding"/>
    <property type="evidence" value="ECO:0007669"/>
    <property type="project" value="InterPro"/>
</dbReference>
<dbReference type="Pfam" id="PF00067">
    <property type="entry name" value="p450"/>
    <property type="match status" value="1"/>
</dbReference>
<keyword evidence="7 9" id="KW-0408">Iron</keyword>
<sequence>MLNPAFSIAHMKQMMPIFYPIVHTLRDAMKKKLEEGSDEIDILGWMHRCALELVGQGGLGYSFDPLMEERHDEYGAALKEFIPAMFSLSMARLIWYKFQPLLEFVPASWQRWVVDRIPSKRIQRIKNVSDTITRNASAVLKMKKDAFKAGEETVVKQVGEGKDILSLLLRANMEAPEGERIPDDELLSQMSFLVLAATDTTSSSLTQIIELLALHPEVQEKLRTEIKNACQDSEGDIPYDKLVSLPYMDAVCRESLRLYPPFSFINRETQKDIVMPLSQPMRGVNGNYLQEILVPKDTAVLIAIRASNRHRDLWGDDANEWRPERWLSPLPKAVEDAHMPGVYSNQMTFMGGGRSCIGFKFSQLETKVILNILLQSFRFSPSKKSGEVNWNVAAVRYPTLGRDSTKAELPLKVEVL</sequence>
<feature type="binding site" description="axial binding residue" evidence="9">
    <location>
        <position position="356"/>
    </location>
    <ligand>
        <name>heme</name>
        <dbReference type="ChEBI" id="CHEBI:30413"/>
    </ligand>
    <ligandPart>
        <name>Fe</name>
        <dbReference type="ChEBI" id="CHEBI:18248"/>
    </ligandPart>
</feature>
<dbReference type="PANTHER" id="PTHR24305">
    <property type="entry name" value="CYTOCHROME P450"/>
    <property type="match status" value="1"/>
</dbReference>
<comment type="pathway">
    <text evidence="2">Secondary metabolite biosynthesis.</text>
</comment>
<dbReference type="InterPro" id="IPR050121">
    <property type="entry name" value="Cytochrome_P450_monoxygenase"/>
</dbReference>
<dbReference type="EMBL" id="JASBNA010000011">
    <property type="protein sequence ID" value="KAK7688291.1"/>
    <property type="molecule type" value="Genomic_DNA"/>
</dbReference>
<keyword evidence="4 9" id="KW-0349">Heme</keyword>
<evidence type="ECO:0000256" key="8">
    <source>
        <dbReference type="ARBA" id="ARBA00023033"/>
    </source>
</evidence>
<gene>
    <name evidence="10" type="ORF">QCA50_008661</name>
</gene>
<accession>A0AAW0GFM3</accession>
<dbReference type="InterPro" id="IPR001128">
    <property type="entry name" value="Cyt_P450"/>
</dbReference>
<evidence type="ECO:0000313" key="10">
    <source>
        <dbReference type="EMBL" id="KAK7688291.1"/>
    </source>
</evidence>
<organism evidence="10 11">
    <name type="scientific">Cerrena zonata</name>
    <dbReference type="NCBI Taxonomy" id="2478898"/>
    <lineage>
        <taxon>Eukaryota</taxon>
        <taxon>Fungi</taxon>
        <taxon>Dikarya</taxon>
        <taxon>Basidiomycota</taxon>
        <taxon>Agaricomycotina</taxon>
        <taxon>Agaricomycetes</taxon>
        <taxon>Polyporales</taxon>
        <taxon>Cerrenaceae</taxon>
        <taxon>Cerrena</taxon>
    </lineage>
</organism>
<keyword evidence="5 9" id="KW-0479">Metal-binding</keyword>
<dbReference type="InterPro" id="IPR036396">
    <property type="entry name" value="Cyt_P450_sf"/>
</dbReference>
<evidence type="ECO:0000256" key="5">
    <source>
        <dbReference type="ARBA" id="ARBA00022723"/>
    </source>
</evidence>
<evidence type="ECO:0000256" key="9">
    <source>
        <dbReference type="PIRSR" id="PIRSR602401-1"/>
    </source>
</evidence>
<dbReference type="GO" id="GO:0004497">
    <property type="term" value="F:monooxygenase activity"/>
    <property type="evidence" value="ECO:0007669"/>
    <property type="project" value="UniProtKB-KW"/>
</dbReference>
<keyword evidence="8" id="KW-0503">Monooxygenase</keyword>
<comment type="cofactor">
    <cofactor evidence="1 9">
        <name>heme</name>
        <dbReference type="ChEBI" id="CHEBI:30413"/>
    </cofactor>
</comment>
<name>A0AAW0GFM3_9APHY</name>
<evidence type="ECO:0000256" key="4">
    <source>
        <dbReference type="ARBA" id="ARBA00022617"/>
    </source>
</evidence>
<comment type="similarity">
    <text evidence="3">Belongs to the cytochrome P450 family.</text>
</comment>
<protein>
    <recommendedName>
        <fullName evidence="12">Cytochrome P450</fullName>
    </recommendedName>
</protein>
<evidence type="ECO:0000313" key="11">
    <source>
        <dbReference type="Proteomes" id="UP001385951"/>
    </source>
</evidence>
<keyword evidence="11" id="KW-1185">Reference proteome</keyword>
<comment type="caution">
    <text evidence="10">The sequence shown here is derived from an EMBL/GenBank/DDBJ whole genome shotgun (WGS) entry which is preliminary data.</text>
</comment>
<dbReference type="AlphaFoldDB" id="A0AAW0GFM3"/>
<dbReference type="Proteomes" id="UP001385951">
    <property type="component" value="Unassembled WGS sequence"/>
</dbReference>
<evidence type="ECO:0000256" key="6">
    <source>
        <dbReference type="ARBA" id="ARBA00023002"/>
    </source>
</evidence>
<evidence type="ECO:0008006" key="12">
    <source>
        <dbReference type="Google" id="ProtNLM"/>
    </source>
</evidence>
<dbReference type="PRINTS" id="PR00385">
    <property type="entry name" value="P450"/>
</dbReference>
<keyword evidence="6" id="KW-0560">Oxidoreductase</keyword>
<dbReference type="Gene3D" id="1.10.630.10">
    <property type="entry name" value="Cytochrome P450"/>
    <property type="match status" value="1"/>
</dbReference>
<dbReference type="PANTHER" id="PTHR24305:SF166">
    <property type="entry name" value="CYTOCHROME P450 12A4, MITOCHONDRIAL-RELATED"/>
    <property type="match status" value="1"/>
</dbReference>
<dbReference type="InterPro" id="IPR002401">
    <property type="entry name" value="Cyt_P450_E_grp-I"/>
</dbReference>
<evidence type="ECO:0000256" key="7">
    <source>
        <dbReference type="ARBA" id="ARBA00023004"/>
    </source>
</evidence>
<dbReference type="SUPFAM" id="SSF48264">
    <property type="entry name" value="Cytochrome P450"/>
    <property type="match status" value="1"/>
</dbReference>
<dbReference type="PRINTS" id="PR00463">
    <property type="entry name" value="EP450I"/>
</dbReference>
<evidence type="ECO:0000256" key="1">
    <source>
        <dbReference type="ARBA" id="ARBA00001971"/>
    </source>
</evidence>